<accession>A0A9D9HPE5</accession>
<reference evidence="2" key="2">
    <citation type="journal article" date="2021" name="PeerJ">
        <title>Extensive microbial diversity within the chicken gut microbiome revealed by metagenomics and culture.</title>
        <authorList>
            <person name="Gilroy R."/>
            <person name="Ravi A."/>
            <person name="Getino M."/>
            <person name="Pursley I."/>
            <person name="Horton D.L."/>
            <person name="Alikhan N.F."/>
            <person name="Baker D."/>
            <person name="Gharbi K."/>
            <person name="Hall N."/>
            <person name="Watson M."/>
            <person name="Adriaenssens E.M."/>
            <person name="Foster-Nyarko E."/>
            <person name="Jarju S."/>
            <person name="Secka A."/>
            <person name="Antonio M."/>
            <person name="Oren A."/>
            <person name="Chaudhuri R.R."/>
            <person name="La Ragione R."/>
            <person name="Hildebrand F."/>
            <person name="Pallen M.J."/>
        </authorList>
    </citation>
    <scope>NUCLEOTIDE SEQUENCE</scope>
    <source>
        <strain evidence="2">10532</strain>
    </source>
</reference>
<dbReference type="EMBL" id="JADIMM010000056">
    <property type="protein sequence ID" value="MBO8457378.1"/>
    <property type="molecule type" value="Genomic_DNA"/>
</dbReference>
<dbReference type="AlphaFoldDB" id="A0A9D9HPE5"/>
<sequence>MADDFSFKITRHIGVLSTSGKGWTTELNMVSWSEREPKYDIRSWDPQHEKMSKGITLTKDELIQLGKLINQEN</sequence>
<dbReference type="Pfam" id="PF02229">
    <property type="entry name" value="PC4"/>
    <property type="match status" value="1"/>
</dbReference>
<dbReference type="Gene3D" id="2.30.31.70">
    <property type="match status" value="1"/>
</dbReference>
<organism evidence="2 3">
    <name type="scientific">Candidatus Gallitreponema excrementavium</name>
    <dbReference type="NCBI Taxonomy" id="2840840"/>
    <lineage>
        <taxon>Bacteria</taxon>
        <taxon>Pseudomonadati</taxon>
        <taxon>Spirochaetota</taxon>
        <taxon>Spirochaetia</taxon>
        <taxon>Spirochaetales</taxon>
        <taxon>Candidatus Gallitreponema</taxon>
    </lineage>
</organism>
<comment type="caution">
    <text evidence="2">The sequence shown here is derived from an EMBL/GenBank/DDBJ whole genome shotgun (WGS) entry which is preliminary data.</text>
</comment>
<evidence type="ECO:0000259" key="1">
    <source>
        <dbReference type="Pfam" id="PF02229"/>
    </source>
</evidence>
<name>A0A9D9HPE5_9SPIR</name>
<gene>
    <name evidence="2" type="ORF">IAA81_04020</name>
</gene>
<evidence type="ECO:0000313" key="2">
    <source>
        <dbReference type="EMBL" id="MBO8457378.1"/>
    </source>
</evidence>
<dbReference type="PIRSF" id="PIRSF037246">
    <property type="entry name" value="UCP037246"/>
    <property type="match status" value="1"/>
</dbReference>
<dbReference type="GO" id="GO:0003677">
    <property type="term" value="F:DNA binding"/>
    <property type="evidence" value="ECO:0007669"/>
    <property type="project" value="InterPro"/>
</dbReference>
<dbReference type="GO" id="GO:0006355">
    <property type="term" value="P:regulation of DNA-templated transcription"/>
    <property type="evidence" value="ECO:0007669"/>
    <property type="project" value="InterPro"/>
</dbReference>
<proteinExistence type="predicted"/>
<dbReference type="Proteomes" id="UP000823638">
    <property type="component" value="Unassembled WGS sequence"/>
</dbReference>
<reference evidence="2" key="1">
    <citation type="submission" date="2020-10" db="EMBL/GenBank/DDBJ databases">
        <authorList>
            <person name="Gilroy R."/>
        </authorList>
    </citation>
    <scope>NUCLEOTIDE SEQUENCE</scope>
    <source>
        <strain evidence="2">10532</strain>
    </source>
</reference>
<protein>
    <recommendedName>
        <fullName evidence="1">Transcriptional coactivator p15 (PC4) C-terminal domain-containing protein</fullName>
    </recommendedName>
</protein>
<dbReference type="InterPro" id="IPR017154">
    <property type="entry name" value="PC4-like"/>
</dbReference>
<evidence type="ECO:0000313" key="3">
    <source>
        <dbReference type="Proteomes" id="UP000823638"/>
    </source>
</evidence>
<dbReference type="InterPro" id="IPR003173">
    <property type="entry name" value="PC4_C"/>
</dbReference>
<feature type="domain" description="Transcriptional coactivator p15 (PC4) C-terminal" evidence="1">
    <location>
        <begin position="21"/>
        <end position="65"/>
    </location>
</feature>